<evidence type="ECO:0000256" key="5">
    <source>
        <dbReference type="ARBA" id="ARBA00038359"/>
    </source>
</evidence>
<dbReference type="GO" id="GO:0016020">
    <property type="term" value="C:membrane"/>
    <property type="evidence" value="ECO:0007669"/>
    <property type="project" value="UniProtKB-SubCell"/>
</dbReference>
<dbReference type="OrthoDB" id="4682787at2759"/>
<feature type="region of interest" description="Disordered" evidence="6">
    <location>
        <begin position="320"/>
        <end position="369"/>
    </location>
</feature>
<dbReference type="AlphaFoldDB" id="A0A5N7AVY6"/>
<protein>
    <recommendedName>
        <fullName evidence="8">Rhodopsin domain-containing protein</fullName>
    </recommendedName>
</protein>
<proteinExistence type="inferred from homology"/>
<reference evidence="9 10" key="1">
    <citation type="submission" date="2019-04" db="EMBL/GenBank/DDBJ databases">
        <title>Friends and foes A comparative genomics studyof 23 Aspergillus species from section Flavi.</title>
        <authorList>
            <consortium name="DOE Joint Genome Institute"/>
            <person name="Kjaerbolling I."/>
            <person name="Vesth T."/>
            <person name="Frisvad J.C."/>
            <person name="Nybo J.L."/>
            <person name="Theobald S."/>
            <person name="Kildgaard S."/>
            <person name="Isbrandt T."/>
            <person name="Kuo A."/>
            <person name="Sato A."/>
            <person name="Lyhne E.K."/>
            <person name="Kogle M.E."/>
            <person name="Wiebenga A."/>
            <person name="Kun R.S."/>
            <person name="Lubbers R.J."/>
            <person name="Makela M.R."/>
            <person name="Barry K."/>
            <person name="Chovatia M."/>
            <person name="Clum A."/>
            <person name="Daum C."/>
            <person name="Haridas S."/>
            <person name="He G."/>
            <person name="LaButti K."/>
            <person name="Lipzen A."/>
            <person name="Mondo S."/>
            <person name="Riley R."/>
            <person name="Salamov A."/>
            <person name="Simmons B.A."/>
            <person name="Magnuson J.K."/>
            <person name="Henrissat B."/>
            <person name="Mortensen U.H."/>
            <person name="Larsen T.O."/>
            <person name="Devries R.P."/>
            <person name="Grigoriev I.V."/>
            <person name="Machida M."/>
            <person name="Baker S.E."/>
            <person name="Andersen M.R."/>
        </authorList>
    </citation>
    <scope>NUCLEOTIDE SEQUENCE [LARGE SCALE GENOMIC DNA]</scope>
    <source>
        <strain evidence="9 10">IBT 29228</strain>
    </source>
</reference>
<feature type="transmembrane region" description="Helical" evidence="7">
    <location>
        <begin position="6"/>
        <end position="26"/>
    </location>
</feature>
<feature type="transmembrane region" description="Helical" evidence="7">
    <location>
        <begin position="238"/>
        <end position="257"/>
    </location>
</feature>
<accession>A0A5N7AVY6</accession>
<evidence type="ECO:0000313" key="9">
    <source>
        <dbReference type="EMBL" id="KAE8374015.1"/>
    </source>
</evidence>
<evidence type="ECO:0000256" key="6">
    <source>
        <dbReference type="SAM" id="MobiDB-lite"/>
    </source>
</evidence>
<evidence type="ECO:0000256" key="1">
    <source>
        <dbReference type="ARBA" id="ARBA00004141"/>
    </source>
</evidence>
<evidence type="ECO:0000256" key="3">
    <source>
        <dbReference type="ARBA" id="ARBA00022989"/>
    </source>
</evidence>
<feature type="transmembrane region" description="Helical" evidence="7">
    <location>
        <begin position="47"/>
        <end position="67"/>
    </location>
</feature>
<feature type="transmembrane region" description="Helical" evidence="7">
    <location>
        <begin position="87"/>
        <end position="109"/>
    </location>
</feature>
<feature type="transmembrane region" description="Helical" evidence="7">
    <location>
        <begin position="161"/>
        <end position="187"/>
    </location>
</feature>
<evidence type="ECO:0000313" key="10">
    <source>
        <dbReference type="Proteomes" id="UP000326198"/>
    </source>
</evidence>
<evidence type="ECO:0000256" key="4">
    <source>
        <dbReference type="ARBA" id="ARBA00023136"/>
    </source>
</evidence>
<keyword evidence="2 7" id="KW-0812">Transmembrane</keyword>
<dbReference type="PANTHER" id="PTHR33048:SF93">
    <property type="entry name" value="INTEGRAL MEMBRANE PROTEIN"/>
    <property type="match status" value="1"/>
</dbReference>
<dbReference type="PANTHER" id="PTHR33048">
    <property type="entry name" value="PTH11-LIKE INTEGRAL MEMBRANE PROTEIN (AFU_ORTHOLOGUE AFUA_5G11245)"/>
    <property type="match status" value="1"/>
</dbReference>
<feature type="transmembrane region" description="Helical" evidence="7">
    <location>
        <begin position="121"/>
        <end position="141"/>
    </location>
</feature>
<dbReference type="InterPro" id="IPR049326">
    <property type="entry name" value="Rhodopsin_dom_fungi"/>
</dbReference>
<feature type="transmembrane region" description="Helical" evidence="7">
    <location>
        <begin position="199"/>
        <end position="218"/>
    </location>
</feature>
<keyword evidence="10" id="KW-1185">Reference proteome</keyword>
<evidence type="ECO:0000256" key="2">
    <source>
        <dbReference type="ARBA" id="ARBA00022692"/>
    </source>
</evidence>
<evidence type="ECO:0000259" key="8">
    <source>
        <dbReference type="Pfam" id="PF20684"/>
    </source>
</evidence>
<dbReference type="Pfam" id="PF20684">
    <property type="entry name" value="Fung_rhodopsin"/>
    <property type="match status" value="1"/>
</dbReference>
<gene>
    <name evidence="9" type="ORF">BDV26DRAFT_296419</name>
</gene>
<sequence length="382" mass="42513">MLAGQGVKTVVVMWVMVAISFIFVPLRLYTRIFIVRALGMDDHVFNLGWVFLFLYTVFITIAGKHGFGQPITSLSLDEAVQAVYMEMIGQTFAVLGMAIAKLSLGIFLLRIVVKQWHRVSIWIAMVSLSIVSVMTAIIFWIQRLPSQAIYDPRVPGRTIVIVTPFSVLLGSWCAAVDFYFAILPWVFIWALNMRFKEKMTIAISLSLGFIAGICGIIRTVELGGLSSANYTEDTVALVIWSAVELAMTLICVGIPTVRPLYRYIVHGSNVQESHELYKRQDDSSGSGSGSGSGSRTKPTFAMPMRNLGRMGRKDILLTTLTTTTTTVDRPDANDTGPDWQGRSSVASPKQTDEEALVATTEEENSQYRDQIRIRQEVHVERN</sequence>
<evidence type="ECO:0000256" key="7">
    <source>
        <dbReference type="SAM" id="Phobius"/>
    </source>
</evidence>
<comment type="subcellular location">
    <subcellularLocation>
        <location evidence="1">Membrane</location>
        <topology evidence="1">Multi-pass membrane protein</topology>
    </subcellularLocation>
</comment>
<organism evidence="9 10">
    <name type="scientific">Aspergillus bertholletiae</name>
    <dbReference type="NCBI Taxonomy" id="1226010"/>
    <lineage>
        <taxon>Eukaryota</taxon>
        <taxon>Fungi</taxon>
        <taxon>Dikarya</taxon>
        <taxon>Ascomycota</taxon>
        <taxon>Pezizomycotina</taxon>
        <taxon>Eurotiomycetes</taxon>
        <taxon>Eurotiomycetidae</taxon>
        <taxon>Eurotiales</taxon>
        <taxon>Aspergillaceae</taxon>
        <taxon>Aspergillus</taxon>
        <taxon>Aspergillus subgen. Circumdati</taxon>
    </lineage>
</organism>
<dbReference type="EMBL" id="ML736297">
    <property type="protein sequence ID" value="KAE8374015.1"/>
    <property type="molecule type" value="Genomic_DNA"/>
</dbReference>
<dbReference type="Proteomes" id="UP000326198">
    <property type="component" value="Unassembled WGS sequence"/>
</dbReference>
<name>A0A5N7AVY6_9EURO</name>
<feature type="domain" description="Rhodopsin" evidence="8">
    <location>
        <begin position="26"/>
        <end position="262"/>
    </location>
</feature>
<comment type="similarity">
    <text evidence="5">Belongs to the SAT4 family.</text>
</comment>
<feature type="region of interest" description="Disordered" evidence="6">
    <location>
        <begin position="275"/>
        <end position="304"/>
    </location>
</feature>
<dbReference type="InterPro" id="IPR052337">
    <property type="entry name" value="SAT4-like"/>
</dbReference>
<keyword evidence="3 7" id="KW-1133">Transmembrane helix</keyword>
<keyword evidence="4 7" id="KW-0472">Membrane</keyword>